<evidence type="ECO:0000313" key="7">
    <source>
        <dbReference type="Proteomes" id="UP001168640"/>
    </source>
</evidence>
<sequence>MAREPFEIAGTLIKPGTRETVEVPVAKLYTHTPLHIPVEVIHGRRDGPVMMVCAAIHGDEINGVEIIRRVLKNSALRHLRGTLVAVPIVNIFGFVQRTRYLPDRRDLNRCFPGNETGSLGGRIAYLLRTQIMEKVTHIIDLHTGAIHRFNLPQIRAELNNPETERMANAFGAPIIIKAGLREGSLRAYADSLDIPVITFEGGEALRFDEVVITSGARGVIRVMRELEMIPVKKAPKAPKNRSETAVTSQWVRADIDGIMRPIAWLGQKVRKGQRLAMVADPFGESEATVLSPCSGIVICVNNLPLVNEGEAIYHIARFEELGEAEKAMDYFRSSLENESPDAVVPVHPWDDLQR</sequence>
<feature type="domain" description="Succinylglutamate desuccinylase/Aspartoacylase catalytic" evidence="5">
    <location>
        <begin position="47"/>
        <end position="225"/>
    </location>
</feature>
<evidence type="ECO:0000313" key="6">
    <source>
        <dbReference type="EMBL" id="MDO3723002.1"/>
    </source>
</evidence>
<keyword evidence="2" id="KW-0479">Metal-binding</keyword>
<evidence type="ECO:0000256" key="4">
    <source>
        <dbReference type="ARBA" id="ARBA00022833"/>
    </source>
</evidence>
<dbReference type="Proteomes" id="UP001168640">
    <property type="component" value="Unassembled WGS sequence"/>
</dbReference>
<dbReference type="PANTHER" id="PTHR37326">
    <property type="entry name" value="BLL3975 PROTEIN"/>
    <property type="match status" value="1"/>
</dbReference>
<dbReference type="InterPro" id="IPR053138">
    <property type="entry name" value="N-alpha-Ac-DABA_deacetylase"/>
</dbReference>
<dbReference type="EMBL" id="JAUMIS010000002">
    <property type="protein sequence ID" value="MDO3723002.1"/>
    <property type="molecule type" value="Genomic_DNA"/>
</dbReference>
<dbReference type="InterPro" id="IPR055438">
    <property type="entry name" value="AstE_AspA_cat"/>
</dbReference>
<dbReference type="SUPFAM" id="SSF53187">
    <property type="entry name" value="Zn-dependent exopeptidases"/>
    <property type="match status" value="1"/>
</dbReference>
<evidence type="ECO:0000259" key="5">
    <source>
        <dbReference type="Pfam" id="PF24827"/>
    </source>
</evidence>
<gene>
    <name evidence="6" type="ORF">QVZ43_14850</name>
</gene>
<dbReference type="InterPro" id="IPR043795">
    <property type="entry name" value="N-alpha-Ac-DABA-like"/>
</dbReference>
<protein>
    <submittedName>
        <fullName evidence="6">Succinylglutamate desuccinylase/aspartoacylase family protein</fullName>
    </submittedName>
</protein>
<dbReference type="PIRSF" id="PIRSF039012">
    <property type="entry name" value="ASP"/>
    <property type="match status" value="1"/>
</dbReference>
<evidence type="ECO:0000256" key="3">
    <source>
        <dbReference type="ARBA" id="ARBA00022801"/>
    </source>
</evidence>
<accession>A0ABT8W432</accession>
<evidence type="ECO:0000256" key="1">
    <source>
        <dbReference type="ARBA" id="ARBA00001947"/>
    </source>
</evidence>
<dbReference type="Gene3D" id="3.40.630.10">
    <property type="entry name" value="Zn peptidases"/>
    <property type="match status" value="1"/>
</dbReference>
<dbReference type="PANTHER" id="PTHR37326:SF2">
    <property type="entry name" value="SUCCINYLGLUTAMATE DESUCCINYLASE_ASPARTOACYLASE FAMILY PROTEIN"/>
    <property type="match status" value="1"/>
</dbReference>
<comment type="caution">
    <text evidence="6">The sequence shown here is derived from an EMBL/GenBank/DDBJ whole genome shotgun (WGS) entry which is preliminary data.</text>
</comment>
<proteinExistence type="predicted"/>
<reference evidence="6" key="1">
    <citation type="submission" date="2023-07" db="EMBL/GenBank/DDBJ databases">
        <title>Marinobacter sp. chi1 genome sequencing and assembly.</title>
        <authorList>
            <person name="Park S."/>
        </authorList>
    </citation>
    <scope>NUCLEOTIDE SEQUENCE</scope>
    <source>
        <strain evidence="6">Chi1</strain>
    </source>
</reference>
<dbReference type="Pfam" id="PF24827">
    <property type="entry name" value="AstE_AspA_cat"/>
    <property type="match status" value="1"/>
</dbReference>
<dbReference type="RefSeq" id="WP_223792788.1">
    <property type="nucleotide sequence ID" value="NZ_JAUMIS010000002.1"/>
</dbReference>
<keyword evidence="7" id="KW-1185">Reference proteome</keyword>
<keyword evidence="4" id="KW-0862">Zinc</keyword>
<comment type="cofactor">
    <cofactor evidence="1">
        <name>Zn(2+)</name>
        <dbReference type="ChEBI" id="CHEBI:29105"/>
    </cofactor>
</comment>
<name>A0ABT8W432_9GAMM</name>
<dbReference type="CDD" id="cd06251">
    <property type="entry name" value="M14_ASTE_ASPA-like"/>
    <property type="match status" value="1"/>
</dbReference>
<keyword evidence="3" id="KW-0378">Hydrolase</keyword>
<organism evidence="6 7">
    <name type="scientific">Marinobacter suaedae</name>
    <dbReference type="NCBI Taxonomy" id="3057675"/>
    <lineage>
        <taxon>Bacteria</taxon>
        <taxon>Pseudomonadati</taxon>
        <taxon>Pseudomonadota</taxon>
        <taxon>Gammaproteobacteria</taxon>
        <taxon>Pseudomonadales</taxon>
        <taxon>Marinobacteraceae</taxon>
        <taxon>Marinobacter</taxon>
    </lineage>
</organism>
<evidence type="ECO:0000256" key="2">
    <source>
        <dbReference type="ARBA" id="ARBA00022723"/>
    </source>
</evidence>